<protein>
    <submittedName>
        <fullName evidence="1">Membrane-anchored protein</fullName>
    </submittedName>
</protein>
<dbReference type="EMBL" id="JAGGKT010000002">
    <property type="protein sequence ID" value="MBP1931423.1"/>
    <property type="molecule type" value="Genomic_DNA"/>
</dbReference>
<reference evidence="1 2" key="1">
    <citation type="submission" date="2021-03" db="EMBL/GenBank/DDBJ databases">
        <title>Genomic Encyclopedia of Type Strains, Phase IV (KMG-IV): sequencing the most valuable type-strain genomes for metagenomic binning, comparative biology and taxonomic classification.</title>
        <authorList>
            <person name="Goeker M."/>
        </authorList>
    </citation>
    <scope>NUCLEOTIDE SEQUENCE [LARGE SCALE GENOMIC DNA]</scope>
    <source>
        <strain evidence="1 2">DSM 24738</strain>
    </source>
</reference>
<proteinExistence type="predicted"/>
<organism evidence="1 2">
    <name type="scientific">Ammoniphilus resinae</name>
    <dbReference type="NCBI Taxonomy" id="861532"/>
    <lineage>
        <taxon>Bacteria</taxon>
        <taxon>Bacillati</taxon>
        <taxon>Bacillota</taxon>
        <taxon>Bacilli</taxon>
        <taxon>Bacillales</taxon>
        <taxon>Paenibacillaceae</taxon>
        <taxon>Aneurinibacillus group</taxon>
        <taxon>Ammoniphilus</taxon>
    </lineage>
</organism>
<evidence type="ECO:0000313" key="2">
    <source>
        <dbReference type="Proteomes" id="UP001519343"/>
    </source>
</evidence>
<name>A0ABS4GMC7_9BACL</name>
<dbReference type="RefSeq" id="WP_209809487.1">
    <property type="nucleotide sequence ID" value="NZ_JAGGKT010000002.1"/>
</dbReference>
<sequence length="256" mass="29621">MLRKFIAIIFLQVLVLLGMAISHYAVEWYGEEVHLKTAPVDPRDLFYGDYVTLNYEISEIHLSQFKGKRPPKEGDTVYVLLKKEGDYHQLVSASLEKPSVMEEDEQVVKGRVNFVTRQWDPQLQEDSPLQSFHVLYGFERYYVPEGTGKELENKRGQFDVIVKVASWGQNLSSLTFIANDVMTEWEARDRVFEFYKEKGIAVEVNFTQLTNRYENQERPVWLLEVVKFEKGSPSKMGEAVQVAIDAKTGEIIAERK</sequence>
<dbReference type="InterPro" id="IPR025833">
    <property type="entry name" value="GDYXXLXY"/>
</dbReference>
<comment type="caution">
    <text evidence="1">The sequence shown here is derived from an EMBL/GenBank/DDBJ whole genome shotgun (WGS) entry which is preliminary data.</text>
</comment>
<keyword evidence="2" id="KW-1185">Reference proteome</keyword>
<accession>A0ABS4GMC7</accession>
<evidence type="ECO:0000313" key="1">
    <source>
        <dbReference type="EMBL" id="MBP1931423.1"/>
    </source>
</evidence>
<dbReference type="Proteomes" id="UP001519343">
    <property type="component" value="Unassembled WGS sequence"/>
</dbReference>
<dbReference type="Pfam" id="PF14345">
    <property type="entry name" value="GDYXXLXY"/>
    <property type="match status" value="1"/>
</dbReference>
<gene>
    <name evidence="1" type="ORF">J2Z37_001420</name>
</gene>